<keyword evidence="4 6" id="KW-1133">Transmembrane helix</keyword>
<dbReference type="AlphaFoldDB" id="A0A3N2B9H3"/>
<proteinExistence type="inferred from homology"/>
<dbReference type="EMBL" id="RKHK01000001">
    <property type="protein sequence ID" value="ROR71923.1"/>
    <property type="molecule type" value="Genomic_DNA"/>
</dbReference>
<gene>
    <name evidence="8" type="ORF">EDD31_0262</name>
</gene>
<dbReference type="SUPFAM" id="SSF81301">
    <property type="entry name" value="Nucleotidyltransferase"/>
    <property type="match status" value="1"/>
</dbReference>
<organism evidence="8 9">
    <name type="scientific">Bogoriella caseilytica</name>
    <dbReference type="NCBI Taxonomy" id="56055"/>
    <lineage>
        <taxon>Bacteria</taxon>
        <taxon>Bacillati</taxon>
        <taxon>Actinomycetota</taxon>
        <taxon>Actinomycetes</taxon>
        <taxon>Micrococcales</taxon>
        <taxon>Bogoriellaceae</taxon>
        <taxon>Bogoriella</taxon>
    </lineage>
</organism>
<evidence type="ECO:0000256" key="5">
    <source>
        <dbReference type="ARBA" id="ARBA00023136"/>
    </source>
</evidence>
<evidence type="ECO:0000259" key="7">
    <source>
        <dbReference type="Pfam" id="PF00892"/>
    </source>
</evidence>
<keyword evidence="5 6" id="KW-0472">Membrane</keyword>
<dbReference type="Pfam" id="PF00892">
    <property type="entry name" value="EamA"/>
    <property type="match status" value="2"/>
</dbReference>
<dbReference type="InterPro" id="IPR000620">
    <property type="entry name" value="EamA_dom"/>
</dbReference>
<evidence type="ECO:0000313" key="8">
    <source>
        <dbReference type="EMBL" id="ROR71923.1"/>
    </source>
</evidence>
<evidence type="ECO:0000313" key="9">
    <source>
        <dbReference type="Proteomes" id="UP000280668"/>
    </source>
</evidence>
<keyword evidence="3 6" id="KW-0812">Transmembrane</keyword>
<dbReference type="Gene3D" id="3.30.460.40">
    <property type="match status" value="1"/>
</dbReference>
<evidence type="ECO:0000256" key="1">
    <source>
        <dbReference type="ARBA" id="ARBA00004141"/>
    </source>
</evidence>
<feature type="transmembrane region" description="Helical" evidence="6">
    <location>
        <begin position="102"/>
        <end position="122"/>
    </location>
</feature>
<dbReference type="InterPro" id="IPR043519">
    <property type="entry name" value="NT_sf"/>
</dbReference>
<feature type="transmembrane region" description="Helical" evidence="6">
    <location>
        <begin position="186"/>
        <end position="205"/>
    </location>
</feature>
<evidence type="ECO:0000256" key="2">
    <source>
        <dbReference type="ARBA" id="ARBA00007362"/>
    </source>
</evidence>
<comment type="caution">
    <text evidence="8">The sequence shown here is derived from an EMBL/GenBank/DDBJ whole genome shotgun (WGS) entry which is preliminary data.</text>
</comment>
<feature type="transmembrane region" description="Helical" evidence="6">
    <location>
        <begin position="129"/>
        <end position="146"/>
    </location>
</feature>
<reference evidence="8 9" key="1">
    <citation type="submission" date="2018-11" db="EMBL/GenBank/DDBJ databases">
        <title>Sequencing the genomes of 1000 actinobacteria strains.</title>
        <authorList>
            <person name="Klenk H.-P."/>
        </authorList>
    </citation>
    <scope>NUCLEOTIDE SEQUENCE [LARGE SCALE GENOMIC DNA]</scope>
    <source>
        <strain evidence="8 9">DSM 11294</strain>
    </source>
</reference>
<evidence type="ECO:0000256" key="4">
    <source>
        <dbReference type="ARBA" id="ARBA00022989"/>
    </source>
</evidence>
<feature type="transmembrane region" description="Helical" evidence="6">
    <location>
        <begin position="72"/>
        <end position="96"/>
    </location>
</feature>
<comment type="similarity">
    <text evidence="2">Belongs to the EamA transporter family.</text>
</comment>
<feature type="domain" description="EamA" evidence="7">
    <location>
        <begin position="12"/>
        <end position="143"/>
    </location>
</feature>
<dbReference type="PANTHER" id="PTHR32322">
    <property type="entry name" value="INNER MEMBRANE TRANSPORTER"/>
    <property type="match status" value="1"/>
</dbReference>
<feature type="transmembrane region" description="Helical" evidence="6">
    <location>
        <begin position="12"/>
        <end position="30"/>
    </location>
</feature>
<keyword evidence="9" id="KW-1185">Reference proteome</keyword>
<sequence>MRSFPLRAGAQALFVTFLWSTSWVLISLGLDDLPPLTFAGLRYALGAVVLLAVVLWRSRVRQEVRHLDRREWFALVGLGVVMYALTQGAQFVAIALLPAATVSLVLAFTPVVVALSAALALAEPVGRRTTLGLALATAGACVYFVSGGGLGGGTAGLMVAVLGLLANAAASVLGRAVNAGSGLSPLTVTAVSMAVGAALLLAIGLPTQGLGNLTVSSASILAWLAVVNTAGAFLLWNHTQRTLTATASAAINNTMLVQVAILAWLLLDESLAPTQVVGVILVVAGTLAVQLGSVRGVRRPVRIPPLPEVRQLQRRLASAGVSSVVGGSALLASLGLIDRVRDWDLVTDGDPELVAQVVGQLGFPVQRRGPSGVFRTALCLTVAARDHEIDVLVGFQLAGPAGVVPIPAYPGARWQGLTMARPQEWELAYRLMGRPERATVLEDFMAGGEVGASDRRGSRNG</sequence>
<dbReference type="GO" id="GO:0016020">
    <property type="term" value="C:membrane"/>
    <property type="evidence" value="ECO:0007669"/>
    <property type="project" value="UniProtKB-SubCell"/>
</dbReference>
<feature type="transmembrane region" description="Helical" evidence="6">
    <location>
        <begin position="152"/>
        <end position="174"/>
    </location>
</feature>
<dbReference type="SUPFAM" id="SSF103481">
    <property type="entry name" value="Multidrug resistance efflux transporter EmrE"/>
    <property type="match status" value="2"/>
</dbReference>
<dbReference type="Gene3D" id="1.10.3730.20">
    <property type="match status" value="1"/>
</dbReference>
<feature type="transmembrane region" description="Helical" evidence="6">
    <location>
        <begin position="315"/>
        <end position="337"/>
    </location>
</feature>
<dbReference type="Proteomes" id="UP000280668">
    <property type="component" value="Unassembled WGS sequence"/>
</dbReference>
<feature type="transmembrane region" description="Helical" evidence="6">
    <location>
        <begin position="243"/>
        <end position="266"/>
    </location>
</feature>
<name>A0A3N2B9H3_9MICO</name>
<protein>
    <submittedName>
        <fullName evidence="8">Drug/metabolite transporter (DMT)-like permease</fullName>
    </submittedName>
</protein>
<feature type="transmembrane region" description="Helical" evidence="6">
    <location>
        <begin position="272"/>
        <end position="294"/>
    </location>
</feature>
<feature type="domain" description="EamA" evidence="7">
    <location>
        <begin position="156"/>
        <end position="288"/>
    </location>
</feature>
<evidence type="ECO:0000256" key="3">
    <source>
        <dbReference type="ARBA" id="ARBA00022692"/>
    </source>
</evidence>
<comment type="subcellular location">
    <subcellularLocation>
        <location evidence="1">Membrane</location>
        <topology evidence="1">Multi-pass membrane protein</topology>
    </subcellularLocation>
</comment>
<evidence type="ECO:0000256" key="6">
    <source>
        <dbReference type="SAM" id="Phobius"/>
    </source>
</evidence>
<dbReference type="RefSeq" id="WP_123302572.1">
    <property type="nucleotide sequence ID" value="NZ_RKHK01000001.1"/>
</dbReference>
<dbReference type="OrthoDB" id="3696354at2"/>
<dbReference type="InterPro" id="IPR037185">
    <property type="entry name" value="EmrE-like"/>
</dbReference>
<accession>A0A3N2B9H3</accession>
<feature type="transmembrane region" description="Helical" evidence="6">
    <location>
        <begin position="36"/>
        <end position="56"/>
    </location>
</feature>
<dbReference type="InterPro" id="IPR050638">
    <property type="entry name" value="AA-Vitamin_Transporters"/>
</dbReference>
<feature type="transmembrane region" description="Helical" evidence="6">
    <location>
        <begin position="217"/>
        <end position="236"/>
    </location>
</feature>
<dbReference type="PANTHER" id="PTHR32322:SF2">
    <property type="entry name" value="EAMA DOMAIN-CONTAINING PROTEIN"/>
    <property type="match status" value="1"/>
</dbReference>